<feature type="non-terminal residue" evidence="1">
    <location>
        <position position="1"/>
    </location>
</feature>
<sequence length="91" mass="10515">QRATRDMTTTSFIPDNETETINAKCPMGHLDMKGRTSVLQSEASTNVDELEQLCGKLDTGADTELERMKWDFLLAKQKYEHEENEKQRLHE</sequence>
<dbReference type="InterPro" id="IPR029200">
    <property type="entry name" value="TMEM247"/>
</dbReference>
<protein>
    <submittedName>
        <fullName evidence="1">Uncharacterized protein</fullName>
    </submittedName>
</protein>
<keyword evidence="2" id="KW-1185">Reference proteome</keyword>
<evidence type="ECO:0000313" key="1">
    <source>
        <dbReference type="EMBL" id="KFP02943.1"/>
    </source>
</evidence>
<name>A0A091I671_CALAN</name>
<dbReference type="Proteomes" id="UP000054308">
    <property type="component" value="Unassembled WGS sequence"/>
</dbReference>
<evidence type="ECO:0000313" key="2">
    <source>
        <dbReference type="Proteomes" id="UP000054308"/>
    </source>
</evidence>
<proteinExistence type="predicted"/>
<dbReference type="Pfam" id="PF15444">
    <property type="entry name" value="TMEM247"/>
    <property type="match status" value="1"/>
</dbReference>
<gene>
    <name evidence="1" type="ORF">N300_11386</name>
</gene>
<feature type="non-terminal residue" evidence="1">
    <location>
        <position position="91"/>
    </location>
</feature>
<dbReference type="EMBL" id="KL218170">
    <property type="protein sequence ID" value="KFP02943.1"/>
    <property type="molecule type" value="Genomic_DNA"/>
</dbReference>
<dbReference type="STRING" id="9244.A0A091I671"/>
<accession>A0A091I671</accession>
<reference evidence="1 2" key="1">
    <citation type="submission" date="2014-04" db="EMBL/GenBank/DDBJ databases">
        <title>Genome evolution of avian class.</title>
        <authorList>
            <person name="Zhang G."/>
            <person name="Li C."/>
        </authorList>
    </citation>
    <scope>NUCLEOTIDE SEQUENCE [LARGE SCALE GENOMIC DNA]</scope>
    <source>
        <strain evidence="1">BGI_N300</strain>
    </source>
</reference>
<dbReference type="AlphaFoldDB" id="A0A091I671"/>
<organism evidence="1 2">
    <name type="scientific">Calypte anna</name>
    <name type="common">Anna's hummingbird</name>
    <name type="synonym">Archilochus anna</name>
    <dbReference type="NCBI Taxonomy" id="9244"/>
    <lineage>
        <taxon>Eukaryota</taxon>
        <taxon>Metazoa</taxon>
        <taxon>Chordata</taxon>
        <taxon>Craniata</taxon>
        <taxon>Vertebrata</taxon>
        <taxon>Euteleostomi</taxon>
        <taxon>Archelosauria</taxon>
        <taxon>Archosauria</taxon>
        <taxon>Dinosauria</taxon>
        <taxon>Saurischia</taxon>
        <taxon>Theropoda</taxon>
        <taxon>Coelurosauria</taxon>
        <taxon>Aves</taxon>
        <taxon>Neognathae</taxon>
        <taxon>Neoaves</taxon>
        <taxon>Strisores</taxon>
        <taxon>Apodiformes</taxon>
        <taxon>Trochilidae</taxon>
        <taxon>Calypte</taxon>
    </lineage>
</organism>